<reference evidence="2" key="1">
    <citation type="journal article" date="2014" name="Front. Microbiol.">
        <title>High frequency of phylogenetically diverse reductive dehalogenase-homologous genes in deep subseafloor sedimentary metagenomes.</title>
        <authorList>
            <person name="Kawai M."/>
            <person name="Futagami T."/>
            <person name="Toyoda A."/>
            <person name="Takaki Y."/>
            <person name="Nishi S."/>
            <person name="Hori S."/>
            <person name="Arai W."/>
            <person name="Tsubouchi T."/>
            <person name="Morono Y."/>
            <person name="Uchiyama I."/>
            <person name="Ito T."/>
            <person name="Fujiyama A."/>
            <person name="Inagaki F."/>
            <person name="Takami H."/>
        </authorList>
    </citation>
    <scope>NUCLEOTIDE SEQUENCE</scope>
    <source>
        <strain evidence="2">Expedition CK06-06</strain>
    </source>
</reference>
<accession>X1H880</accession>
<dbReference type="Gene3D" id="3.40.50.720">
    <property type="entry name" value="NAD(P)-binding Rossmann-like Domain"/>
    <property type="match status" value="1"/>
</dbReference>
<comment type="caution">
    <text evidence="2">The sequence shown here is derived from an EMBL/GenBank/DDBJ whole genome shotgun (WGS) entry which is preliminary data.</text>
</comment>
<dbReference type="GO" id="GO:0008831">
    <property type="term" value="F:dTDP-4-dehydrorhamnose reductase activity"/>
    <property type="evidence" value="ECO:0007669"/>
    <property type="project" value="TreeGrafter"/>
</dbReference>
<organism evidence="2">
    <name type="scientific">marine sediment metagenome</name>
    <dbReference type="NCBI Taxonomy" id="412755"/>
    <lineage>
        <taxon>unclassified sequences</taxon>
        <taxon>metagenomes</taxon>
        <taxon>ecological metagenomes</taxon>
    </lineage>
</organism>
<dbReference type="GO" id="GO:0005829">
    <property type="term" value="C:cytosol"/>
    <property type="evidence" value="ECO:0007669"/>
    <property type="project" value="TreeGrafter"/>
</dbReference>
<dbReference type="PANTHER" id="PTHR10491">
    <property type="entry name" value="DTDP-4-DEHYDRORHAMNOSE REDUCTASE"/>
    <property type="match status" value="1"/>
</dbReference>
<dbReference type="Pfam" id="PF04321">
    <property type="entry name" value="RmlD_sub_bind"/>
    <property type="match status" value="1"/>
</dbReference>
<gene>
    <name evidence="2" type="ORF">S03H2_26677</name>
</gene>
<dbReference type="SUPFAM" id="SSF51735">
    <property type="entry name" value="NAD(P)-binding Rossmann-fold domains"/>
    <property type="match status" value="1"/>
</dbReference>
<dbReference type="AlphaFoldDB" id="X1H880"/>
<feature type="domain" description="RmlD-like substrate binding" evidence="1">
    <location>
        <begin position="2"/>
        <end position="38"/>
    </location>
</feature>
<name>X1H880_9ZZZZ</name>
<proteinExistence type="predicted"/>
<protein>
    <recommendedName>
        <fullName evidence="1">RmlD-like substrate binding domain-containing protein</fullName>
    </recommendedName>
</protein>
<dbReference type="InterPro" id="IPR005913">
    <property type="entry name" value="dTDP_dehydrorham_reduct"/>
</dbReference>
<feature type="non-terminal residue" evidence="2">
    <location>
        <position position="38"/>
    </location>
</feature>
<dbReference type="EMBL" id="BARU01015580">
    <property type="protein sequence ID" value="GAH53290.1"/>
    <property type="molecule type" value="Genomic_DNA"/>
</dbReference>
<sequence length="38" mass="4411">MYISTDFVFRGDKETPYDEFDEPHPVNIYGKSKLAGEN</sequence>
<dbReference type="GO" id="GO:0019305">
    <property type="term" value="P:dTDP-rhamnose biosynthetic process"/>
    <property type="evidence" value="ECO:0007669"/>
    <property type="project" value="TreeGrafter"/>
</dbReference>
<dbReference type="PANTHER" id="PTHR10491:SF4">
    <property type="entry name" value="METHIONINE ADENOSYLTRANSFERASE 2 SUBUNIT BETA"/>
    <property type="match status" value="1"/>
</dbReference>
<evidence type="ECO:0000259" key="1">
    <source>
        <dbReference type="Pfam" id="PF04321"/>
    </source>
</evidence>
<dbReference type="InterPro" id="IPR036291">
    <property type="entry name" value="NAD(P)-bd_dom_sf"/>
</dbReference>
<evidence type="ECO:0000313" key="2">
    <source>
        <dbReference type="EMBL" id="GAH53290.1"/>
    </source>
</evidence>
<dbReference type="InterPro" id="IPR029903">
    <property type="entry name" value="RmlD-like-bd"/>
</dbReference>